<keyword evidence="7" id="KW-1185">Reference proteome</keyword>
<gene>
    <name evidence="6" type="ORF">BTJ39_00250</name>
</gene>
<evidence type="ECO:0000313" key="7">
    <source>
        <dbReference type="Proteomes" id="UP000190667"/>
    </source>
</evidence>
<dbReference type="InterPro" id="IPR036390">
    <property type="entry name" value="WH_DNA-bd_sf"/>
</dbReference>
<dbReference type="GO" id="GO:0003700">
    <property type="term" value="F:DNA-binding transcription factor activity"/>
    <property type="evidence" value="ECO:0007669"/>
    <property type="project" value="InterPro"/>
</dbReference>
<evidence type="ECO:0000256" key="3">
    <source>
        <dbReference type="ARBA" id="ARBA00023125"/>
    </source>
</evidence>
<dbReference type="InterPro" id="IPR005119">
    <property type="entry name" value="LysR_subst-bd"/>
</dbReference>
<accession>A0A1S8YSC1</accession>
<dbReference type="InterPro" id="IPR036388">
    <property type="entry name" value="WH-like_DNA-bd_sf"/>
</dbReference>
<evidence type="ECO:0000256" key="1">
    <source>
        <dbReference type="ARBA" id="ARBA00009437"/>
    </source>
</evidence>
<proteinExistence type="inferred from homology"/>
<dbReference type="PANTHER" id="PTHR30126">
    <property type="entry name" value="HTH-TYPE TRANSCRIPTIONAL REGULATOR"/>
    <property type="match status" value="1"/>
</dbReference>
<dbReference type="SUPFAM" id="SSF53850">
    <property type="entry name" value="Periplasmic binding protein-like II"/>
    <property type="match status" value="1"/>
</dbReference>
<dbReference type="CDD" id="cd05466">
    <property type="entry name" value="PBP2_LTTR_substrate"/>
    <property type="match status" value="1"/>
</dbReference>
<organism evidence="6 7">
    <name type="scientific">Izhakiella australiensis</name>
    <dbReference type="NCBI Taxonomy" id="1926881"/>
    <lineage>
        <taxon>Bacteria</taxon>
        <taxon>Pseudomonadati</taxon>
        <taxon>Pseudomonadota</taxon>
        <taxon>Gammaproteobacteria</taxon>
        <taxon>Enterobacterales</taxon>
        <taxon>Erwiniaceae</taxon>
        <taxon>Izhakiella</taxon>
    </lineage>
</organism>
<keyword evidence="3" id="KW-0238">DNA-binding</keyword>
<evidence type="ECO:0000259" key="5">
    <source>
        <dbReference type="PROSITE" id="PS50931"/>
    </source>
</evidence>
<comment type="caution">
    <text evidence="6">The sequence shown here is derived from an EMBL/GenBank/DDBJ whole genome shotgun (WGS) entry which is preliminary data.</text>
</comment>
<dbReference type="PRINTS" id="PR00039">
    <property type="entry name" value="HTHLYSR"/>
</dbReference>
<reference evidence="6 7" key="1">
    <citation type="submission" date="2016-12" db="EMBL/GenBank/DDBJ databases">
        <title>Izhakiella australiana sp. nov. of genus Izhakiella isolated from Australian desert.</title>
        <authorList>
            <person name="Ji M."/>
        </authorList>
    </citation>
    <scope>NUCLEOTIDE SEQUENCE [LARGE SCALE GENOMIC DNA]</scope>
    <source>
        <strain evidence="6 7">D4N98</strain>
    </source>
</reference>
<dbReference type="Pfam" id="PF03466">
    <property type="entry name" value="LysR_substrate"/>
    <property type="match status" value="1"/>
</dbReference>
<dbReference type="AlphaFoldDB" id="A0A1S8YSC1"/>
<evidence type="ECO:0000256" key="4">
    <source>
        <dbReference type="ARBA" id="ARBA00023163"/>
    </source>
</evidence>
<sequence>MPLSKLIDMNAVQIFIVVAEEGSMSGAAARLGLSQSGVSQTVRQLEEKLGVVLINRTTRPMMLTPFGIALKNRGGLLNEAILNLKAQVVEAGNGIKPDLRMGLVDSFAATCGSLFARQMLSRVSQLSVRAGLSPLQGERLLRRELDLIITSDPLTDTNEVMRYQLLSEKYFVITPAERRSAPQNIADLRTLANILPIVRFNRYSQVGMQIDRQLRALEVRMSNRLELDTADALTSMVAEGIGWAVTTPMCFLQAAATAKNVSVHFIPELGLERSLYLVCRRDEYGALFRDACAMARSVISDSLLPRLKAMGEGVENMVTLNKENLSEYR</sequence>
<keyword evidence="2" id="KW-0805">Transcription regulation</keyword>
<dbReference type="Pfam" id="PF00126">
    <property type="entry name" value="HTH_1"/>
    <property type="match status" value="1"/>
</dbReference>
<evidence type="ECO:0000313" key="6">
    <source>
        <dbReference type="EMBL" id="OON41637.1"/>
    </source>
</evidence>
<evidence type="ECO:0000256" key="2">
    <source>
        <dbReference type="ARBA" id="ARBA00023015"/>
    </source>
</evidence>
<dbReference type="Proteomes" id="UP000190667">
    <property type="component" value="Unassembled WGS sequence"/>
</dbReference>
<dbReference type="RefSeq" id="WP_078000660.1">
    <property type="nucleotide sequence ID" value="NZ_MRUL01000001.1"/>
</dbReference>
<dbReference type="STRING" id="1926881.BTJ39_00250"/>
<feature type="domain" description="HTH lysR-type" evidence="5">
    <location>
        <begin position="7"/>
        <end position="64"/>
    </location>
</feature>
<comment type="similarity">
    <text evidence="1">Belongs to the LysR transcriptional regulatory family.</text>
</comment>
<name>A0A1S8YSC1_9GAMM</name>
<protein>
    <submittedName>
        <fullName evidence="6">LysR family transcriptional regulator</fullName>
    </submittedName>
</protein>
<dbReference type="EMBL" id="MRUL01000001">
    <property type="protein sequence ID" value="OON41637.1"/>
    <property type="molecule type" value="Genomic_DNA"/>
</dbReference>
<dbReference type="SUPFAM" id="SSF46785">
    <property type="entry name" value="Winged helix' DNA-binding domain"/>
    <property type="match status" value="1"/>
</dbReference>
<dbReference type="InterPro" id="IPR000847">
    <property type="entry name" value="LysR_HTH_N"/>
</dbReference>
<keyword evidence="4" id="KW-0804">Transcription</keyword>
<dbReference type="Gene3D" id="1.10.10.10">
    <property type="entry name" value="Winged helix-like DNA-binding domain superfamily/Winged helix DNA-binding domain"/>
    <property type="match status" value="1"/>
</dbReference>
<dbReference type="PANTHER" id="PTHR30126:SF40">
    <property type="entry name" value="HTH-TYPE TRANSCRIPTIONAL REGULATOR GLTR"/>
    <property type="match status" value="1"/>
</dbReference>
<dbReference type="Gene3D" id="3.40.190.290">
    <property type="match status" value="1"/>
</dbReference>
<dbReference type="GO" id="GO:0000976">
    <property type="term" value="F:transcription cis-regulatory region binding"/>
    <property type="evidence" value="ECO:0007669"/>
    <property type="project" value="TreeGrafter"/>
</dbReference>
<dbReference type="PROSITE" id="PS50931">
    <property type="entry name" value="HTH_LYSR"/>
    <property type="match status" value="1"/>
</dbReference>
<dbReference type="OrthoDB" id="9786526at2"/>